<dbReference type="RefSeq" id="WP_183448804.1">
    <property type="nucleotide sequence ID" value="NZ_JACHWB010000002.1"/>
</dbReference>
<gene>
    <name evidence="2" type="ORF">FHR70_001548</name>
</gene>
<sequence length="139" mass="15780">MTDLTSLKEIIRQTWRDDEMASAASYGIDAYAKRWPFVYMVNDWDVWSEQGKSLRPEVVTWLEQHGGACDFYHLLDAWGLVGFKNAKAASHFKLRWSGVLKAVPSSGEAWTPHPHNSSFAPAPYEEPALRARSAQRAVR</sequence>
<dbReference type="EMBL" id="JACHWB010000002">
    <property type="protein sequence ID" value="MBB3018494.1"/>
    <property type="molecule type" value="Genomic_DNA"/>
</dbReference>
<organism evidence="2 3">
    <name type="scientific">Microvirga lupini</name>
    <dbReference type="NCBI Taxonomy" id="420324"/>
    <lineage>
        <taxon>Bacteria</taxon>
        <taxon>Pseudomonadati</taxon>
        <taxon>Pseudomonadota</taxon>
        <taxon>Alphaproteobacteria</taxon>
        <taxon>Hyphomicrobiales</taxon>
        <taxon>Methylobacteriaceae</taxon>
        <taxon>Microvirga</taxon>
    </lineage>
</organism>
<feature type="region of interest" description="Disordered" evidence="1">
    <location>
        <begin position="107"/>
        <end position="139"/>
    </location>
</feature>
<reference evidence="2 3" key="1">
    <citation type="submission" date="2020-08" db="EMBL/GenBank/DDBJ databases">
        <title>The Agave Microbiome: Exploring the role of microbial communities in plant adaptations to desert environments.</title>
        <authorList>
            <person name="Partida-Martinez L.P."/>
        </authorList>
    </citation>
    <scope>NUCLEOTIDE SEQUENCE [LARGE SCALE GENOMIC DNA]</scope>
    <source>
        <strain evidence="2 3">AT3.9</strain>
    </source>
</reference>
<comment type="caution">
    <text evidence="2">The sequence shown here is derived from an EMBL/GenBank/DDBJ whole genome shotgun (WGS) entry which is preliminary data.</text>
</comment>
<keyword evidence="3" id="KW-1185">Reference proteome</keyword>
<dbReference type="AlphaFoldDB" id="A0A7W4VJS3"/>
<evidence type="ECO:0000313" key="2">
    <source>
        <dbReference type="EMBL" id="MBB3018494.1"/>
    </source>
</evidence>
<name>A0A7W4VJS3_9HYPH</name>
<dbReference type="Proteomes" id="UP000532010">
    <property type="component" value="Unassembled WGS sequence"/>
</dbReference>
<evidence type="ECO:0000313" key="3">
    <source>
        <dbReference type="Proteomes" id="UP000532010"/>
    </source>
</evidence>
<accession>A0A7W4VJS3</accession>
<protein>
    <submittedName>
        <fullName evidence="2">Uncharacterized protein</fullName>
    </submittedName>
</protein>
<proteinExistence type="predicted"/>
<evidence type="ECO:0000256" key="1">
    <source>
        <dbReference type="SAM" id="MobiDB-lite"/>
    </source>
</evidence>